<name>A0A0K0XU92_9GAMM</name>
<dbReference type="AlphaFoldDB" id="A0A0K0XU92"/>
<sequence>MFRGPLGLSGALGDSGWDYDAYAIYYAYPSSDEVDGYPELILALGRDGLVASLAYAWDNYGLGETAVYLKLAKEQELPAGFALHASLGYSHFSSPETDFHLGAPDDYFDWNLAVSRPLAGFDLRLDYFDTDGNGNALFGRELADRRLVFSIARTFRLLE</sequence>
<keyword evidence="2" id="KW-1185">Reference proteome</keyword>
<dbReference type="KEGG" id="wma:WM2015_898"/>
<dbReference type="NCBIfam" id="TIGR02001">
    <property type="entry name" value="gcw_chp"/>
    <property type="match status" value="1"/>
</dbReference>
<dbReference type="EMBL" id="CP012154">
    <property type="protein sequence ID" value="AKS41279.1"/>
    <property type="molecule type" value="Genomic_DNA"/>
</dbReference>
<protein>
    <submittedName>
        <fullName evidence="1">Uncharacterized protein</fullName>
    </submittedName>
</protein>
<dbReference type="Proteomes" id="UP000066624">
    <property type="component" value="Chromosome"/>
</dbReference>
<evidence type="ECO:0000313" key="1">
    <source>
        <dbReference type="EMBL" id="AKS41279.1"/>
    </source>
</evidence>
<organism evidence="1 2">
    <name type="scientific">Wenzhouxiangella marina</name>
    <dbReference type="NCBI Taxonomy" id="1579979"/>
    <lineage>
        <taxon>Bacteria</taxon>
        <taxon>Pseudomonadati</taxon>
        <taxon>Pseudomonadota</taxon>
        <taxon>Gammaproteobacteria</taxon>
        <taxon>Chromatiales</taxon>
        <taxon>Wenzhouxiangellaceae</taxon>
        <taxon>Wenzhouxiangella</taxon>
    </lineage>
</organism>
<dbReference type="STRING" id="1579979.WM2015_898"/>
<evidence type="ECO:0000313" key="2">
    <source>
        <dbReference type="Proteomes" id="UP000066624"/>
    </source>
</evidence>
<dbReference type="RefSeq" id="WP_049724924.1">
    <property type="nucleotide sequence ID" value="NZ_CP012154.1"/>
</dbReference>
<proteinExistence type="predicted"/>
<gene>
    <name evidence="1" type="ORF">WM2015_898</name>
</gene>
<accession>A0A0K0XU92</accession>
<reference evidence="1 2" key="1">
    <citation type="submission" date="2015-07" db="EMBL/GenBank/DDBJ databases">
        <authorList>
            <person name="Noorani M."/>
        </authorList>
    </citation>
    <scope>NUCLEOTIDE SEQUENCE [LARGE SCALE GENOMIC DNA]</scope>
    <source>
        <strain evidence="1 2">KCTC 42284</strain>
    </source>
</reference>
<dbReference type="OrthoDB" id="9793561at2"/>
<dbReference type="InterPro" id="IPR010239">
    <property type="entry name" value="CHP02001"/>
</dbReference>